<protein>
    <recommendedName>
        <fullName evidence="4">Secreted protein</fullName>
    </recommendedName>
</protein>
<proteinExistence type="predicted"/>
<reference evidence="2 3" key="1">
    <citation type="submission" date="2018-07" db="EMBL/GenBank/DDBJ databases">
        <title>Genomic Encyclopedia of Type Strains, Phase IV (KMG-IV): sequencing the most valuable type-strain genomes for metagenomic binning, comparative biology and taxonomic classification.</title>
        <authorList>
            <person name="Goeker M."/>
        </authorList>
    </citation>
    <scope>NUCLEOTIDE SEQUENCE [LARGE SCALE GENOMIC DNA]</scope>
    <source>
        <strain evidence="2 3">DSM 25281</strain>
    </source>
</reference>
<name>A0A370GQA7_9BACI</name>
<evidence type="ECO:0000313" key="3">
    <source>
        <dbReference type="Proteomes" id="UP000255326"/>
    </source>
</evidence>
<comment type="caution">
    <text evidence="2">The sequence shown here is derived from an EMBL/GenBank/DDBJ whole genome shotgun (WGS) entry which is preliminary data.</text>
</comment>
<evidence type="ECO:0008006" key="4">
    <source>
        <dbReference type="Google" id="ProtNLM"/>
    </source>
</evidence>
<evidence type="ECO:0000256" key="1">
    <source>
        <dbReference type="SAM" id="MobiDB-lite"/>
    </source>
</evidence>
<dbReference type="OrthoDB" id="128043at2"/>
<dbReference type="EMBL" id="QQAY01000002">
    <property type="protein sequence ID" value="RDI45579.1"/>
    <property type="molecule type" value="Genomic_DNA"/>
</dbReference>
<accession>A0A370GQA7</accession>
<keyword evidence="3" id="KW-1185">Reference proteome</keyword>
<dbReference type="Proteomes" id="UP000255326">
    <property type="component" value="Unassembled WGS sequence"/>
</dbReference>
<feature type="region of interest" description="Disordered" evidence="1">
    <location>
        <begin position="32"/>
        <end position="64"/>
    </location>
</feature>
<gene>
    <name evidence="2" type="ORF">DFR59_102207</name>
</gene>
<evidence type="ECO:0000313" key="2">
    <source>
        <dbReference type="EMBL" id="RDI45579.1"/>
    </source>
</evidence>
<sequence>MKKWAIAAVLYLALVVVGYSVYAANFKEDDGRGKMGMGSDDTSHKSEEASGSMESMDGMENSSHDHGAVQGLYGDVFVKVGYENGKVRISLRNDQGKPVDHLEINHEKKMHLIVVDEHLDKYYHLHPERVGAGEYEAAFQFPEGSYKAFVDIKPFKMNYHVSPKSFQVGSATGGHGHDNKLTPDGILAKTVDGKKVVMEMSSAKAGTPVTLKFNLDESSLEPYLGAAGHVVILDEQGEHYLHVHPANEKKPVFKTEFIEPGIYKIWAEFKQDGKVRVFPFVVEIMK</sequence>
<dbReference type="AlphaFoldDB" id="A0A370GQA7"/>
<organism evidence="2 3">
    <name type="scientific">Falsibacillus pallidus</name>
    <dbReference type="NCBI Taxonomy" id="493781"/>
    <lineage>
        <taxon>Bacteria</taxon>
        <taxon>Bacillati</taxon>
        <taxon>Bacillota</taxon>
        <taxon>Bacilli</taxon>
        <taxon>Bacillales</taxon>
        <taxon>Bacillaceae</taxon>
        <taxon>Falsibacillus</taxon>
    </lineage>
</organism>
<dbReference type="RefSeq" id="WP_114744425.1">
    <property type="nucleotide sequence ID" value="NZ_QQAY01000002.1"/>
</dbReference>